<protein>
    <recommendedName>
        <fullName evidence="6">Upstream activation factor subunit spp27</fullName>
    </recommendedName>
</protein>
<feature type="domain" description="DEK-C" evidence="3">
    <location>
        <begin position="1"/>
        <end position="54"/>
    </location>
</feature>
<dbReference type="SUPFAM" id="SSF109715">
    <property type="entry name" value="DEK C-terminal domain"/>
    <property type="match status" value="1"/>
</dbReference>
<accession>A0A913Z343</accession>
<name>A0A913Z343_PATMI</name>
<feature type="compositionally biased region" description="Basic and acidic residues" evidence="1">
    <location>
        <begin position="143"/>
        <end position="161"/>
    </location>
</feature>
<feature type="compositionally biased region" description="Basic and acidic residues" evidence="1">
    <location>
        <begin position="112"/>
        <end position="129"/>
    </location>
</feature>
<dbReference type="SMART" id="SM00151">
    <property type="entry name" value="SWIB"/>
    <property type="match status" value="1"/>
</dbReference>
<evidence type="ECO:0000259" key="3">
    <source>
        <dbReference type="PROSITE" id="PS51998"/>
    </source>
</evidence>
<dbReference type="SUPFAM" id="SSF47592">
    <property type="entry name" value="SWIB/MDM2 domain"/>
    <property type="match status" value="1"/>
</dbReference>
<dbReference type="AlphaFoldDB" id="A0A913Z343"/>
<dbReference type="InterPro" id="IPR003121">
    <property type="entry name" value="SWIB_MDM2_domain"/>
</dbReference>
<dbReference type="Pfam" id="PF02201">
    <property type="entry name" value="SWIB"/>
    <property type="match status" value="1"/>
</dbReference>
<dbReference type="Proteomes" id="UP000887568">
    <property type="component" value="Unplaced"/>
</dbReference>
<dbReference type="RefSeq" id="XP_038046127.1">
    <property type="nucleotide sequence ID" value="XM_038190199.1"/>
</dbReference>
<feature type="compositionally biased region" description="Basic residues" evidence="1">
    <location>
        <begin position="130"/>
        <end position="142"/>
    </location>
</feature>
<evidence type="ECO:0000313" key="5">
    <source>
        <dbReference type="Proteomes" id="UP000887568"/>
    </source>
</evidence>
<dbReference type="Gene3D" id="1.10.245.10">
    <property type="entry name" value="SWIB/MDM2 domain"/>
    <property type="match status" value="1"/>
</dbReference>
<dbReference type="InterPro" id="IPR019835">
    <property type="entry name" value="SWIB_domain"/>
</dbReference>
<sequence>MSEIFRGRIREIVRGSDLAQLSSKKIREQLEQEFKTDLSKRKKEIDDIVMSLLVSESQNEESQNSADDHDESDDDIPTTLNSQQEKRKQPDANTRNKKAKARDSSDDAAETTSKDEELARKLQGEDGTRTRRRHLKGPKKKDKKESKKKESKTSTKKDNMFQKEMVLSQELADIMGVNSMPRSKVVQRMWQIIKERNLSDPSNKQFHICDDQLMKVFGEKKSADFLHDEVSQDTHQGPRSSHQFIKKNSSLVSTRVISPPLNLNSGQPVK</sequence>
<proteinExistence type="predicted"/>
<dbReference type="PANTHER" id="PTHR13844">
    <property type="entry name" value="SWI/SNF-RELATED MATRIX-ASSOCIATED ACTIN-DEPENDENT REGULATOR OF CHROMATIN SUBFAMILY D"/>
    <property type="match status" value="1"/>
</dbReference>
<dbReference type="PROSITE" id="PS51998">
    <property type="entry name" value="DEK_C"/>
    <property type="match status" value="1"/>
</dbReference>
<dbReference type="OrthoDB" id="10251073at2759"/>
<dbReference type="Pfam" id="PF08766">
    <property type="entry name" value="DEK_C"/>
    <property type="match status" value="1"/>
</dbReference>
<evidence type="ECO:0000313" key="4">
    <source>
        <dbReference type="EnsemblMetazoa" id="XP_038046127.1"/>
    </source>
</evidence>
<evidence type="ECO:0008006" key="6">
    <source>
        <dbReference type="Google" id="ProtNLM"/>
    </source>
</evidence>
<reference evidence="4" key="1">
    <citation type="submission" date="2022-11" db="UniProtKB">
        <authorList>
            <consortium name="EnsemblMetazoa"/>
        </authorList>
    </citation>
    <scope>IDENTIFICATION</scope>
</reference>
<dbReference type="InterPro" id="IPR036885">
    <property type="entry name" value="SWIB_MDM2_dom_sf"/>
</dbReference>
<organism evidence="4 5">
    <name type="scientific">Patiria miniata</name>
    <name type="common">Bat star</name>
    <name type="synonym">Asterina miniata</name>
    <dbReference type="NCBI Taxonomy" id="46514"/>
    <lineage>
        <taxon>Eukaryota</taxon>
        <taxon>Metazoa</taxon>
        <taxon>Echinodermata</taxon>
        <taxon>Eleutherozoa</taxon>
        <taxon>Asterozoa</taxon>
        <taxon>Asteroidea</taxon>
        <taxon>Valvatacea</taxon>
        <taxon>Valvatida</taxon>
        <taxon>Asterinidae</taxon>
        <taxon>Patiria</taxon>
    </lineage>
</organism>
<feature type="domain" description="DM2" evidence="2">
    <location>
        <begin position="160"/>
        <end position="240"/>
    </location>
</feature>
<keyword evidence="5" id="KW-1185">Reference proteome</keyword>
<dbReference type="GeneID" id="119720512"/>
<dbReference type="CDD" id="cd10567">
    <property type="entry name" value="SWIB-MDM2_like"/>
    <property type="match status" value="1"/>
</dbReference>
<dbReference type="InterPro" id="IPR014876">
    <property type="entry name" value="DEK_C"/>
</dbReference>
<feature type="compositionally biased region" description="Low complexity" evidence="1">
    <location>
        <begin position="55"/>
        <end position="65"/>
    </location>
</feature>
<evidence type="ECO:0000259" key="2">
    <source>
        <dbReference type="PROSITE" id="PS51925"/>
    </source>
</evidence>
<dbReference type="PROSITE" id="PS51925">
    <property type="entry name" value="SWIB_MDM2"/>
    <property type="match status" value="1"/>
</dbReference>
<feature type="region of interest" description="Disordered" evidence="1">
    <location>
        <begin position="52"/>
        <end position="162"/>
    </location>
</feature>
<evidence type="ECO:0000256" key="1">
    <source>
        <dbReference type="SAM" id="MobiDB-lite"/>
    </source>
</evidence>
<dbReference type="Gene3D" id="1.10.10.60">
    <property type="entry name" value="Homeodomain-like"/>
    <property type="match status" value="1"/>
</dbReference>
<dbReference type="OMA" id="KVWQYIR"/>
<dbReference type="EnsemblMetazoa" id="XM_038190199.1">
    <property type="protein sequence ID" value="XP_038046127.1"/>
    <property type="gene ID" value="LOC119720512"/>
</dbReference>